<dbReference type="GO" id="GO:0005829">
    <property type="term" value="C:cytosol"/>
    <property type="evidence" value="ECO:0007669"/>
    <property type="project" value="TreeGrafter"/>
</dbReference>
<dbReference type="SUPFAM" id="SSF56801">
    <property type="entry name" value="Acetyl-CoA synthetase-like"/>
    <property type="match status" value="1"/>
</dbReference>
<dbReference type="GO" id="GO:0003987">
    <property type="term" value="F:acetate-CoA ligase activity"/>
    <property type="evidence" value="ECO:0007669"/>
    <property type="project" value="UniProtKB-UniRule"/>
</dbReference>
<feature type="binding site" evidence="6">
    <location>
        <position position="578"/>
    </location>
    <ligand>
        <name>CoA</name>
        <dbReference type="ChEBI" id="CHEBI:57287"/>
    </ligand>
</feature>
<feature type="binding site" evidence="6">
    <location>
        <position position="509"/>
    </location>
    <ligand>
        <name>ATP</name>
        <dbReference type="ChEBI" id="CHEBI:30616"/>
    </ligand>
</feature>
<feature type="domain" description="Acetyl-coenzyme A synthetase N-terminal" evidence="9">
    <location>
        <begin position="23"/>
        <end position="78"/>
    </location>
</feature>
<comment type="similarity">
    <text evidence="1 6">Belongs to the ATP-dependent AMP-binding enzyme family.</text>
</comment>
<keyword evidence="6" id="KW-0479">Metal-binding</keyword>
<comment type="cofactor">
    <cofactor evidence="6">
        <name>Mg(2+)</name>
        <dbReference type="ChEBI" id="CHEBI:18420"/>
    </cofactor>
</comment>
<evidence type="ECO:0000259" key="9">
    <source>
        <dbReference type="Pfam" id="PF16177"/>
    </source>
</evidence>
<dbReference type="KEGG" id="slut:H9L13_04410"/>
<evidence type="ECO:0000256" key="4">
    <source>
        <dbReference type="ARBA" id="ARBA00022840"/>
    </source>
</evidence>
<comment type="function">
    <text evidence="6">Catalyzes the conversion of acetate into acetyl-CoA (AcCoA), an essential intermediate at the junction of anabolic and catabolic pathways. AcsA undergoes a two-step reaction. In the first half reaction, AcsA combines acetate with ATP to form acetyl-adenylate (AcAMP) intermediate. In the second half reaction, it can then transfer the acetyl group from AcAMP to the sulfhydryl group of CoA, forming the product AcCoA.</text>
</comment>
<evidence type="ECO:0000259" key="7">
    <source>
        <dbReference type="Pfam" id="PF00501"/>
    </source>
</evidence>
<feature type="binding site" evidence="6">
    <location>
        <position position="533"/>
    </location>
    <ligand>
        <name>Mg(2+)</name>
        <dbReference type="ChEBI" id="CHEBI:18420"/>
    </ligand>
</feature>
<evidence type="ECO:0000313" key="11">
    <source>
        <dbReference type="Proteomes" id="UP000515971"/>
    </source>
</evidence>
<dbReference type="EC" id="6.2.1.1" evidence="6"/>
<keyword evidence="11" id="KW-1185">Reference proteome</keyword>
<evidence type="ECO:0000256" key="1">
    <source>
        <dbReference type="ARBA" id="ARBA00006432"/>
    </source>
</evidence>
<evidence type="ECO:0000256" key="3">
    <source>
        <dbReference type="ARBA" id="ARBA00022741"/>
    </source>
</evidence>
<dbReference type="InterPro" id="IPR045851">
    <property type="entry name" value="AMP-bd_C_sf"/>
</dbReference>
<dbReference type="PROSITE" id="PS00455">
    <property type="entry name" value="AMP_BINDING"/>
    <property type="match status" value="1"/>
</dbReference>
<sequence>MSAETHPVPQDFRARIGPDELAALRRAFDADPDAFWLDQAQRLDWEKAPSQAGDWSFAEEGFAIRWYGDGQLNLSVNCLDRHLPAHGDRTALIFEADEPGTGRTVTYRELYEETCRFANLLKQRGIARGDRVMIYMPMIPEAAAAMLACARIGAIHSVVFGGFSPESLAGRIKDCDACCVITADEGVRGGKYIPLKRNVDTALEMGDVPTVIVVKRTGEDVPMKHGRDIFYEDWRGALATDCAPEAMNAEDPLFILYTSGSTGKPKGVVHTTGGYAVWAATTFDWIFDCREDDIFWCTADIGWITGHSYVVYGPLMNRATSVMFDGVPNYPDFGRFWETIDRLGVTIFYTAPTAIRALEREGDNWVTRHKRSSLRLLGTVGEPINPDAWEWYWRVVGDGRCPVVDTWWQTETGGILISPFPGATPMKPGSATQPLPGITAELVDAEGKTLDGAASGNLVLTSSWPGQMRTVWGDHARFFETYFSTYRGKYFTGDGCRRDEDGYYWITGRVDDVINVSGHRIGSAEVESALVSHRKVAEAAVVGFPHDIKGQAIYAFVTLNAGEEGNDDLRKELIQEVRHDIGALAAPDKIHFTPALPKTRSGKIMRRILRKIAEGETQGFGDTSTLADPSVVDALLTGRQ</sequence>
<keyword evidence="4 6" id="KW-0067">ATP-binding</keyword>
<dbReference type="GO" id="GO:0046872">
    <property type="term" value="F:metal ion binding"/>
    <property type="evidence" value="ECO:0007669"/>
    <property type="project" value="UniProtKB-KW"/>
</dbReference>
<feature type="binding site" evidence="6">
    <location>
        <position position="329"/>
    </location>
    <ligand>
        <name>CoA</name>
        <dbReference type="ChEBI" id="CHEBI:57287"/>
    </ligand>
</feature>
<dbReference type="EMBL" id="CP060718">
    <property type="protein sequence ID" value="QNN68134.1"/>
    <property type="molecule type" value="Genomic_DNA"/>
</dbReference>
<dbReference type="Gene3D" id="3.40.50.12780">
    <property type="entry name" value="N-terminal domain of ligase-like"/>
    <property type="match status" value="1"/>
</dbReference>
<feature type="modified residue" description="N6-acetyllysine" evidence="6">
    <location>
        <position position="603"/>
    </location>
</feature>
<feature type="binding site" evidence="6">
    <location>
        <position position="531"/>
    </location>
    <ligand>
        <name>Mg(2+)</name>
        <dbReference type="ChEBI" id="CHEBI:18420"/>
    </ligand>
</feature>
<gene>
    <name evidence="10" type="primary">acs</name>
    <name evidence="6" type="synonym">acsA</name>
    <name evidence="10" type="ORF">H9L13_04410</name>
</gene>
<dbReference type="GO" id="GO:0016208">
    <property type="term" value="F:AMP binding"/>
    <property type="evidence" value="ECO:0007669"/>
    <property type="project" value="InterPro"/>
</dbReference>
<evidence type="ECO:0000256" key="6">
    <source>
        <dbReference type="HAMAP-Rule" id="MF_01123"/>
    </source>
</evidence>
<dbReference type="InterPro" id="IPR020845">
    <property type="entry name" value="AMP-binding_CS"/>
</dbReference>
<feature type="binding site" evidence="6">
    <location>
        <position position="494"/>
    </location>
    <ligand>
        <name>ATP</name>
        <dbReference type="ChEBI" id="CHEBI:30616"/>
    </ligand>
</feature>
<dbReference type="PANTHER" id="PTHR24095">
    <property type="entry name" value="ACETYL-COENZYME A SYNTHETASE"/>
    <property type="match status" value="1"/>
</dbReference>
<dbReference type="Pfam" id="PF13193">
    <property type="entry name" value="AMP-binding_C"/>
    <property type="match status" value="1"/>
</dbReference>
<keyword evidence="6" id="KW-0460">Magnesium</keyword>
<organism evidence="10 11">
    <name type="scientific">Sphingomonas lutea</name>
    <dbReference type="NCBI Taxonomy" id="1045317"/>
    <lineage>
        <taxon>Bacteria</taxon>
        <taxon>Pseudomonadati</taxon>
        <taxon>Pseudomonadota</taxon>
        <taxon>Alphaproteobacteria</taxon>
        <taxon>Sphingomonadales</taxon>
        <taxon>Sphingomonadaceae</taxon>
        <taxon>Sphingomonas</taxon>
    </lineage>
</organism>
<dbReference type="InterPro" id="IPR042099">
    <property type="entry name" value="ANL_N_sf"/>
</dbReference>
<dbReference type="Proteomes" id="UP000515971">
    <property type="component" value="Chromosome"/>
</dbReference>
<dbReference type="HAMAP" id="MF_01123">
    <property type="entry name" value="Ac_CoA_synth"/>
    <property type="match status" value="1"/>
</dbReference>
<keyword evidence="5 6" id="KW-0007">Acetylation</keyword>
<dbReference type="InterPro" id="IPR011904">
    <property type="entry name" value="Ac_CoA_lig"/>
</dbReference>
<dbReference type="NCBIfam" id="TIGR02188">
    <property type="entry name" value="Ac_CoA_lig_AcsA"/>
    <property type="match status" value="1"/>
</dbReference>
<feature type="domain" description="AMP-binding enzyme C-terminal" evidence="8">
    <location>
        <begin position="525"/>
        <end position="603"/>
    </location>
</feature>
<dbReference type="FunFam" id="3.40.50.12780:FF:000001">
    <property type="entry name" value="Acetyl-coenzyme A synthetase"/>
    <property type="match status" value="1"/>
</dbReference>
<feature type="binding site" evidence="6">
    <location>
        <position position="305"/>
    </location>
    <ligand>
        <name>CoA</name>
        <dbReference type="ChEBI" id="CHEBI:57287"/>
    </ligand>
</feature>
<feature type="binding site" evidence="6">
    <location>
        <position position="536"/>
    </location>
    <ligand>
        <name>Mg(2+)</name>
        <dbReference type="ChEBI" id="CHEBI:18420"/>
    </ligand>
</feature>
<dbReference type="Pfam" id="PF00501">
    <property type="entry name" value="AMP-binding"/>
    <property type="match status" value="1"/>
</dbReference>
<dbReference type="InterPro" id="IPR025110">
    <property type="entry name" value="AMP-bd_C"/>
</dbReference>
<dbReference type="Gene3D" id="3.30.300.30">
    <property type="match status" value="1"/>
</dbReference>
<feature type="binding site" evidence="6">
    <location>
        <position position="517"/>
    </location>
    <ligand>
        <name>CoA</name>
        <dbReference type="ChEBI" id="CHEBI:57287"/>
    </ligand>
</feature>
<dbReference type="CDD" id="cd05966">
    <property type="entry name" value="ACS"/>
    <property type="match status" value="1"/>
</dbReference>
<dbReference type="PANTHER" id="PTHR24095:SF14">
    <property type="entry name" value="ACETYL-COENZYME A SYNTHETASE 1"/>
    <property type="match status" value="1"/>
</dbReference>
<dbReference type="NCBIfam" id="NF001208">
    <property type="entry name" value="PRK00174.1"/>
    <property type="match status" value="1"/>
</dbReference>
<dbReference type="GO" id="GO:0005524">
    <property type="term" value="F:ATP binding"/>
    <property type="evidence" value="ECO:0007669"/>
    <property type="project" value="UniProtKB-KW"/>
</dbReference>
<dbReference type="InterPro" id="IPR032387">
    <property type="entry name" value="ACAS_N"/>
</dbReference>
<dbReference type="FunFam" id="3.30.300.30:FF:000004">
    <property type="entry name" value="Acetyl-coenzyme A synthetase"/>
    <property type="match status" value="1"/>
</dbReference>
<reference evidence="10 11" key="1">
    <citation type="submission" date="2020-08" db="EMBL/GenBank/DDBJ databases">
        <title>Genome sequence of Sphingomonas lutea KCTC 23642T.</title>
        <authorList>
            <person name="Hyun D.-W."/>
            <person name="Bae J.-W."/>
        </authorList>
    </citation>
    <scope>NUCLEOTIDE SEQUENCE [LARGE SCALE GENOMIC DNA]</scope>
    <source>
        <strain evidence="10 11">KCTC 23642</strain>
    </source>
</reference>
<evidence type="ECO:0000256" key="2">
    <source>
        <dbReference type="ARBA" id="ARBA00022598"/>
    </source>
</evidence>
<feature type="binding site" evidence="6">
    <location>
        <begin position="188"/>
        <end position="191"/>
    </location>
    <ligand>
        <name>CoA</name>
        <dbReference type="ChEBI" id="CHEBI:57287"/>
    </ligand>
</feature>
<feature type="binding site" evidence="6">
    <location>
        <position position="520"/>
    </location>
    <ligand>
        <name>ATP</name>
        <dbReference type="ChEBI" id="CHEBI:30616"/>
    </ligand>
</feature>
<comment type="catalytic activity">
    <reaction evidence="6">
        <text>acetate + ATP + CoA = acetyl-CoA + AMP + diphosphate</text>
        <dbReference type="Rhea" id="RHEA:23176"/>
        <dbReference type="ChEBI" id="CHEBI:30089"/>
        <dbReference type="ChEBI" id="CHEBI:30616"/>
        <dbReference type="ChEBI" id="CHEBI:33019"/>
        <dbReference type="ChEBI" id="CHEBI:57287"/>
        <dbReference type="ChEBI" id="CHEBI:57288"/>
        <dbReference type="ChEBI" id="CHEBI:456215"/>
        <dbReference type="EC" id="6.2.1.1"/>
    </reaction>
</comment>
<name>A0A7G9SJV9_9SPHN</name>
<accession>A0A7G9SJV9</accession>
<evidence type="ECO:0000259" key="8">
    <source>
        <dbReference type="Pfam" id="PF13193"/>
    </source>
</evidence>
<keyword evidence="3 6" id="KW-0547">Nucleotide-binding</keyword>
<feature type="binding site" evidence="6">
    <location>
        <begin position="381"/>
        <end position="383"/>
    </location>
    <ligand>
        <name>ATP</name>
        <dbReference type="ChEBI" id="CHEBI:30616"/>
    </ligand>
</feature>
<feature type="domain" description="AMP-dependent synthetase/ligase" evidence="7">
    <location>
        <begin position="80"/>
        <end position="463"/>
    </location>
</feature>
<dbReference type="Pfam" id="PF16177">
    <property type="entry name" value="ACAS_N"/>
    <property type="match status" value="1"/>
</dbReference>
<protein>
    <recommendedName>
        <fullName evidence="6">Acetyl-coenzyme A synthetase</fullName>
        <shortName evidence="6">AcCoA synthetase</shortName>
        <shortName evidence="6">Acs</shortName>
        <ecNumber evidence="6">6.2.1.1</ecNumber>
    </recommendedName>
    <alternativeName>
        <fullName evidence="6">Acetate--CoA ligase</fullName>
    </alternativeName>
    <alternativeName>
        <fullName evidence="6">Acyl-activating enzyme</fullName>
    </alternativeName>
</protein>
<feature type="binding site" evidence="6">
    <location>
        <begin position="405"/>
        <end position="410"/>
    </location>
    <ligand>
        <name>ATP</name>
        <dbReference type="ChEBI" id="CHEBI:30616"/>
    </ligand>
</feature>
<evidence type="ECO:0000313" key="10">
    <source>
        <dbReference type="EMBL" id="QNN68134.1"/>
    </source>
</evidence>
<dbReference type="AlphaFoldDB" id="A0A7G9SJV9"/>
<evidence type="ECO:0000256" key="5">
    <source>
        <dbReference type="ARBA" id="ARBA00022990"/>
    </source>
</evidence>
<dbReference type="RefSeq" id="WP_187539362.1">
    <property type="nucleotide sequence ID" value="NZ_BAABJT010000001.1"/>
</dbReference>
<proteinExistence type="inferred from homology"/>
<keyword evidence="2 6" id="KW-0436">Ligase</keyword>
<comment type="PTM">
    <text evidence="6">Acetylated. Deacetylation by the SIR2-homolog deacetylase activates the enzyme.</text>
</comment>
<dbReference type="GO" id="GO:0019427">
    <property type="term" value="P:acetyl-CoA biosynthetic process from acetate"/>
    <property type="evidence" value="ECO:0007669"/>
    <property type="project" value="UniProtKB-UniRule"/>
</dbReference>
<dbReference type="InterPro" id="IPR000873">
    <property type="entry name" value="AMP-dep_synth/lig_dom"/>
</dbReference>